<dbReference type="Proteomes" id="UP001629214">
    <property type="component" value="Unassembled WGS sequence"/>
</dbReference>
<sequence length="134" mass="14775">MADLPLLDSQRLRALAQHSATVTTNCPCTEPALAAWTSTPLSFPEAQLKDIGTLYVDPYDEPGFAEYHPNGTRYESADAPIAPLYFPYNRCNVAACEVCGRCYLRYTEAGGYFVDRRIRALNQPELIVDAALPG</sequence>
<evidence type="ECO:0000313" key="1">
    <source>
        <dbReference type="EMBL" id="MFL9880992.1"/>
    </source>
</evidence>
<evidence type="ECO:0000313" key="2">
    <source>
        <dbReference type="Proteomes" id="UP001629214"/>
    </source>
</evidence>
<gene>
    <name evidence="1" type="ORF">PQR63_21515</name>
</gene>
<dbReference type="EMBL" id="JAQQFR010000017">
    <property type="protein sequence ID" value="MFL9880992.1"/>
    <property type="molecule type" value="Genomic_DNA"/>
</dbReference>
<dbReference type="RefSeq" id="WP_408170002.1">
    <property type="nucleotide sequence ID" value="NZ_JAQQFR010000017.1"/>
</dbReference>
<accession>A0ABW8ZCV3</accession>
<evidence type="ECO:0008006" key="3">
    <source>
        <dbReference type="Google" id="ProtNLM"/>
    </source>
</evidence>
<keyword evidence="2" id="KW-1185">Reference proteome</keyword>
<name>A0ABW8ZCV3_9BURK</name>
<proteinExistence type="predicted"/>
<comment type="caution">
    <text evidence="1">The sequence shown here is derived from an EMBL/GenBank/DDBJ whole genome shotgun (WGS) entry which is preliminary data.</text>
</comment>
<reference evidence="1 2" key="1">
    <citation type="journal article" date="2024" name="Chem. Sci.">
        <title>Discovery of megapolipeptins by genome mining of a Burkholderiales bacteria collection.</title>
        <authorList>
            <person name="Paulo B.S."/>
            <person name="Recchia M.J.J."/>
            <person name="Lee S."/>
            <person name="Fergusson C.H."/>
            <person name="Romanowski S.B."/>
            <person name="Hernandez A."/>
            <person name="Krull N."/>
            <person name="Liu D.Y."/>
            <person name="Cavanagh H."/>
            <person name="Bos A."/>
            <person name="Gray C.A."/>
            <person name="Murphy B.T."/>
            <person name="Linington R.G."/>
            <person name="Eustaquio A.S."/>
        </authorList>
    </citation>
    <scope>NUCLEOTIDE SEQUENCE [LARGE SCALE GENOMIC DNA]</scope>
    <source>
        <strain evidence="1 2">RL21-008-BIB-B</strain>
    </source>
</reference>
<organism evidence="1 2">
    <name type="scientific">Herbaspirillum rhizosphaerae</name>
    <dbReference type="NCBI Taxonomy" id="346179"/>
    <lineage>
        <taxon>Bacteria</taxon>
        <taxon>Pseudomonadati</taxon>
        <taxon>Pseudomonadota</taxon>
        <taxon>Betaproteobacteria</taxon>
        <taxon>Burkholderiales</taxon>
        <taxon>Oxalobacteraceae</taxon>
        <taxon>Herbaspirillum</taxon>
    </lineage>
</organism>
<protein>
    <recommendedName>
        <fullName evidence="3">Radical SAM protein</fullName>
    </recommendedName>
</protein>